<dbReference type="Pfam" id="PF01434">
    <property type="entry name" value="Peptidase_M41"/>
    <property type="match status" value="1"/>
</dbReference>
<evidence type="ECO:0000256" key="7">
    <source>
        <dbReference type="ARBA" id="ARBA00023136"/>
    </source>
</evidence>
<dbReference type="PANTHER" id="PTHR23076">
    <property type="entry name" value="METALLOPROTEASE M41 FTSH"/>
    <property type="match status" value="1"/>
</dbReference>
<dbReference type="GO" id="GO:0006508">
    <property type="term" value="P:proteolysis"/>
    <property type="evidence" value="ECO:0007669"/>
    <property type="project" value="UniProtKB-KW"/>
</dbReference>
<dbReference type="InterPro" id="IPR041569">
    <property type="entry name" value="AAA_lid_3"/>
</dbReference>
<dbReference type="PANTHER" id="PTHR23076:SF113">
    <property type="entry name" value="ATP-DEPENDENT ZINC METALLOPROTEASE FTSH 1, CHLOROPLASTIC-RELATED"/>
    <property type="match status" value="1"/>
</dbReference>
<dbReference type="SMART" id="SM00382">
    <property type="entry name" value="AAA"/>
    <property type="match status" value="1"/>
</dbReference>
<keyword evidence="6" id="KW-1133">Transmembrane helix</keyword>
<dbReference type="SUPFAM" id="SSF140990">
    <property type="entry name" value="FtsH protease domain-like"/>
    <property type="match status" value="1"/>
</dbReference>
<organism evidence="10">
    <name type="scientific">viral metagenome</name>
    <dbReference type="NCBI Taxonomy" id="1070528"/>
    <lineage>
        <taxon>unclassified sequences</taxon>
        <taxon>metagenomes</taxon>
        <taxon>organismal metagenomes</taxon>
    </lineage>
</organism>
<feature type="compositionally biased region" description="Acidic residues" evidence="8">
    <location>
        <begin position="140"/>
        <end position="156"/>
    </location>
</feature>
<dbReference type="InterPro" id="IPR003959">
    <property type="entry name" value="ATPase_AAA_core"/>
</dbReference>
<evidence type="ECO:0000256" key="3">
    <source>
        <dbReference type="ARBA" id="ARBA00022670"/>
    </source>
</evidence>
<dbReference type="GO" id="GO:0004222">
    <property type="term" value="F:metalloendopeptidase activity"/>
    <property type="evidence" value="ECO:0007669"/>
    <property type="project" value="InterPro"/>
</dbReference>
<evidence type="ECO:0000313" key="10">
    <source>
        <dbReference type="EMBL" id="QHT18740.1"/>
    </source>
</evidence>
<evidence type="ECO:0000256" key="6">
    <source>
        <dbReference type="ARBA" id="ARBA00022989"/>
    </source>
</evidence>
<protein>
    <recommendedName>
        <fullName evidence="9">AAA+ ATPase domain-containing protein</fullName>
    </recommendedName>
</protein>
<dbReference type="Gene3D" id="1.10.8.60">
    <property type="match status" value="1"/>
</dbReference>
<dbReference type="EMBL" id="MN739659">
    <property type="protein sequence ID" value="QHT18740.1"/>
    <property type="molecule type" value="Genomic_DNA"/>
</dbReference>
<dbReference type="InterPro" id="IPR000642">
    <property type="entry name" value="Peptidase_M41"/>
</dbReference>
<dbReference type="InterPro" id="IPR003593">
    <property type="entry name" value="AAA+_ATPase"/>
</dbReference>
<dbReference type="GO" id="GO:0009535">
    <property type="term" value="C:chloroplast thylakoid membrane"/>
    <property type="evidence" value="ECO:0007669"/>
    <property type="project" value="TreeGrafter"/>
</dbReference>
<dbReference type="GO" id="GO:0005524">
    <property type="term" value="F:ATP binding"/>
    <property type="evidence" value="ECO:0007669"/>
    <property type="project" value="InterPro"/>
</dbReference>
<dbReference type="InterPro" id="IPR027417">
    <property type="entry name" value="P-loop_NTPase"/>
</dbReference>
<comment type="subcellular location">
    <subcellularLocation>
        <location evidence="1">Membrane</location>
    </subcellularLocation>
</comment>
<keyword evidence="7" id="KW-0472">Membrane</keyword>
<evidence type="ECO:0000256" key="4">
    <source>
        <dbReference type="ARBA" id="ARBA00022692"/>
    </source>
</evidence>
<dbReference type="GO" id="GO:0016887">
    <property type="term" value="F:ATP hydrolysis activity"/>
    <property type="evidence" value="ECO:0007669"/>
    <property type="project" value="InterPro"/>
</dbReference>
<dbReference type="Gene3D" id="1.20.58.760">
    <property type="entry name" value="Peptidase M41"/>
    <property type="match status" value="1"/>
</dbReference>
<dbReference type="Pfam" id="PF17862">
    <property type="entry name" value="AAA_lid_3"/>
    <property type="match status" value="1"/>
</dbReference>
<name>A0A6C0DRA2_9ZZZZ</name>
<evidence type="ECO:0000256" key="8">
    <source>
        <dbReference type="SAM" id="MobiDB-lite"/>
    </source>
</evidence>
<dbReference type="SUPFAM" id="SSF52540">
    <property type="entry name" value="P-loop containing nucleoside triphosphate hydrolases"/>
    <property type="match status" value="1"/>
</dbReference>
<keyword evidence="5" id="KW-0378">Hydrolase</keyword>
<sequence>MKVFALLCTLVLPSYSYLYPGTRSTIINRLRLDNKYPHSPNYYEQYIKRLNSKNVTDRESVLFGNDNQENAITTIDQFMNRINNTIPSNRNNTSNQNQTSAPGTIRIQIGRTLTGGIVIRKYITDKDGVETVDSTTTDNTDSDDDDDDGYDGDDDSDVFRRFSQYNRNNRNSKSKKSDHFEVITNTGLSFKDVGGYENVKSELEQCVDLLQNHTKYQKYNVRVPRGLIFEGPPGNGKTFLAKALAGECKISFIAVSGSEFQDKYVGVGSSKVRELFALANKNAPCIIFIDEIDALGRRRSSDGELSSSERDSTLNELLVAMDGFKNATGVFVVGATNRADLLDTALTRPGRIDKRIFIGNPDTKTREAILRIHLRGKPHDNTISIDEFVEQTNGFSAAQIENLLNEAMLNALKHNKEWFSRSDIDMVMNKIIAGYQANPMEFTEDLIYRICVHEAGHSIVGFLSKFHAKMKKVVINLSSPKSPGYTIFETKNDALYTRESLFEHLVILISGHIAERIVFNASMTTGASDDIQKSISLATSMANMYGMTSHAIYPSASEKFKTMLDDEIFALLNDAYAQAEYILTHSKDLIIESAKILLKNRILTSDELGDLIDKKHGYLYKLDYENKDSD</sequence>
<dbReference type="PROSITE" id="PS00674">
    <property type="entry name" value="AAA"/>
    <property type="match status" value="1"/>
</dbReference>
<keyword evidence="4" id="KW-0812">Transmembrane</keyword>
<dbReference type="InterPro" id="IPR037219">
    <property type="entry name" value="Peptidase_M41-like"/>
</dbReference>
<evidence type="ECO:0000256" key="1">
    <source>
        <dbReference type="ARBA" id="ARBA00004370"/>
    </source>
</evidence>
<dbReference type="Pfam" id="PF00004">
    <property type="entry name" value="AAA"/>
    <property type="match status" value="1"/>
</dbReference>
<accession>A0A6C0DRA2</accession>
<keyword evidence="3" id="KW-0645">Protease</keyword>
<dbReference type="FunFam" id="3.40.50.300:FF:002568">
    <property type="entry name" value="Cell division protein (FtsH)"/>
    <property type="match status" value="1"/>
</dbReference>
<dbReference type="AlphaFoldDB" id="A0A6C0DRA2"/>
<feature type="region of interest" description="Disordered" evidence="8">
    <location>
        <begin position="130"/>
        <end position="156"/>
    </location>
</feature>
<reference evidence="10" key="1">
    <citation type="journal article" date="2020" name="Nature">
        <title>Giant virus diversity and host interactions through global metagenomics.</title>
        <authorList>
            <person name="Schulz F."/>
            <person name="Roux S."/>
            <person name="Paez-Espino D."/>
            <person name="Jungbluth S."/>
            <person name="Walsh D.A."/>
            <person name="Denef V.J."/>
            <person name="McMahon K.D."/>
            <person name="Konstantinidis K.T."/>
            <person name="Eloe-Fadrosh E.A."/>
            <person name="Kyrpides N.C."/>
            <person name="Woyke T."/>
        </authorList>
    </citation>
    <scope>NUCLEOTIDE SEQUENCE</scope>
    <source>
        <strain evidence="10">GVMAG-M-3300023174-49</strain>
    </source>
</reference>
<evidence type="ECO:0000256" key="5">
    <source>
        <dbReference type="ARBA" id="ARBA00022801"/>
    </source>
</evidence>
<proteinExistence type="inferred from homology"/>
<dbReference type="GO" id="GO:0004176">
    <property type="term" value="F:ATP-dependent peptidase activity"/>
    <property type="evidence" value="ECO:0007669"/>
    <property type="project" value="InterPro"/>
</dbReference>
<dbReference type="Gene3D" id="3.40.50.300">
    <property type="entry name" value="P-loop containing nucleotide triphosphate hydrolases"/>
    <property type="match status" value="1"/>
</dbReference>
<dbReference type="InterPro" id="IPR003960">
    <property type="entry name" value="ATPase_AAA_CS"/>
</dbReference>
<evidence type="ECO:0000259" key="9">
    <source>
        <dbReference type="SMART" id="SM00382"/>
    </source>
</evidence>
<evidence type="ECO:0000256" key="2">
    <source>
        <dbReference type="ARBA" id="ARBA00010044"/>
    </source>
</evidence>
<comment type="similarity">
    <text evidence="2">In the C-terminal section; belongs to the peptidase M41 family.</text>
</comment>
<feature type="domain" description="AAA+ ATPase" evidence="9">
    <location>
        <begin position="223"/>
        <end position="362"/>
    </location>
</feature>